<reference evidence="2 3" key="1">
    <citation type="submission" date="2019-01" db="EMBL/GenBank/DDBJ databases">
        <title>A draft genome assembly of the solar-powered sea slug Elysia chlorotica.</title>
        <authorList>
            <person name="Cai H."/>
            <person name="Li Q."/>
            <person name="Fang X."/>
            <person name="Li J."/>
            <person name="Curtis N.E."/>
            <person name="Altenburger A."/>
            <person name="Shibata T."/>
            <person name="Feng M."/>
            <person name="Maeda T."/>
            <person name="Schwartz J.A."/>
            <person name="Shigenobu S."/>
            <person name="Lundholm N."/>
            <person name="Nishiyama T."/>
            <person name="Yang H."/>
            <person name="Hasebe M."/>
            <person name="Li S."/>
            <person name="Pierce S.K."/>
            <person name="Wang J."/>
        </authorList>
    </citation>
    <scope>NUCLEOTIDE SEQUENCE [LARGE SCALE GENOMIC DNA]</scope>
    <source>
        <strain evidence="2">EC2010</strain>
        <tissue evidence="2">Whole organism of an adult</tissue>
    </source>
</reference>
<sequence>MNQLRAWLYGHDSNLTSRFKDNDNSNGTDRLTVTQQLSNEESSGGSDVTEKGLKKAILKIIPLTPGDCLECKLVGSGVMMMSGIIVVTSALKASTRSMTHQKVPLNGPRKSLYYAICGGLFVAFETAAVCRLFDLGPFTKPAGQNSLR</sequence>
<keyword evidence="1" id="KW-1133">Transmembrane helix</keyword>
<dbReference type="AlphaFoldDB" id="A0A3S1BJN7"/>
<name>A0A3S1BJN7_ELYCH</name>
<dbReference type="OrthoDB" id="6099129at2759"/>
<gene>
    <name evidence="2" type="ORF">EGW08_006862</name>
</gene>
<keyword evidence="1" id="KW-0812">Transmembrane</keyword>
<dbReference type="Proteomes" id="UP000271974">
    <property type="component" value="Unassembled WGS sequence"/>
</dbReference>
<comment type="caution">
    <text evidence="2">The sequence shown here is derived from an EMBL/GenBank/DDBJ whole genome shotgun (WGS) entry which is preliminary data.</text>
</comment>
<proteinExistence type="predicted"/>
<feature type="transmembrane region" description="Helical" evidence="1">
    <location>
        <begin position="112"/>
        <end position="133"/>
    </location>
</feature>
<protein>
    <submittedName>
        <fullName evidence="2">Uncharacterized protein</fullName>
    </submittedName>
</protein>
<accession>A0A3S1BJN7</accession>
<evidence type="ECO:0000313" key="2">
    <source>
        <dbReference type="EMBL" id="RUS85377.1"/>
    </source>
</evidence>
<keyword evidence="1" id="KW-0472">Membrane</keyword>
<keyword evidence="3" id="KW-1185">Reference proteome</keyword>
<dbReference type="EMBL" id="RQTK01000172">
    <property type="protein sequence ID" value="RUS85377.1"/>
    <property type="molecule type" value="Genomic_DNA"/>
</dbReference>
<feature type="transmembrane region" description="Helical" evidence="1">
    <location>
        <begin position="73"/>
        <end position="91"/>
    </location>
</feature>
<organism evidence="2 3">
    <name type="scientific">Elysia chlorotica</name>
    <name type="common">Eastern emerald elysia</name>
    <name type="synonym">Sea slug</name>
    <dbReference type="NCBI Taxonomy" id="188477"/>
    <lineage>
        <taxon>Eukaryota</taxon>
        <taxon>Metazoa</taxon>
        <taxon>Spiralia</taxon>
        <taxon>Lophotrochozoa</taxon>
        <taxon>Mollusca</taxon>
        <taxon>Gastropoda</taxon>
        <taxon>Heterobranchia</taxon>
        <taxon>Euthyneura</taxon>
        <taxon>Panpulmonata</taxon>
        <taxon>Sacoglossa</taxon>
        <taxon>Placobranchoidea</taxon>
        <taxon>Plakobranchidae</taxon>
        <taxon>Elysia</taxon>
    </lineage>
</organism>
<evidence type="ECO:0000313" key="3">
    <source>
        <dbReference type="Proteomes" id="UP000271974"/>
    </source>
</evidence>
<evidence type="ECO:0000256" key="1">
    <source>
        <dbReference type="SAM" id="Phobius"/>
    </source>
</evidence>